<dbReference type="SUPFAM" id="SSF55729">
    <property type="entry name" value="Acyl-CoA N-acyltransferases (Nat)"/>
    <property type="match status" value="1"/>
</dbReference>
<keyword evidence="1 4" id="KW-0808">Transferase</keyword>
<dbReference type="RefSeq" id="WP_343048444.1">
    <property type="nucleotide sequence ID" value="NZ_JACCFW010000001.1"/>
</dbReference>
<evidence type="ECO:0000256" key="1">
    <source>
        <dbReference type="ARBA" id="ARBA00022679"/>
    </source>
</evidence>
<reference evidence="4 5" key="1">
    <citation type="submission" date="2020-07" db="EMBL/GenBank/DDBJ databases">
        <title>Sequencing the genomes of 1000 actinobacteria strains.</title>
        <authorList>
            <person name="Klenk H.-P."/>
        </authorList>
    </citation>
    <scope>NUCLEOTIDE SEQUENCE [LARGE SCALE GENOMIC DNA]</scope>
    <source>
        <strain evidence="4 5">DSM 29531</strain>
    </source>
</reference>
<dbReference type="Gene3D" id="3.40.630.30">
    <property type="match status" value="1"/>
</dbReference>
<name>A0A853DE48_9MICO</name>
<protein>
    <submittedName>
        <fullName evidence="4">Putative acetyltransferase</fullName>
        <ecNumber evidence="4">2.3.1.-</ecNumber>
    </submittedName>
</protein>
<dbReference type="AlphaFoldDB" id="A0A853DE48"/>
<evidence type="ECO:0000259" key="3">
    <source>
        <dbReference type="PROSITE" id="PS51186"/>
    </source>
</evidence>
<evidence type="ECO:0000313" key="4">
    <source>
        <dbReference type="EMBL" id="NYJ74263.1"/>
    </source>
</evidence>
<dbReference type="InterPro" id="IPR000182">
    <property type="entry name" value="GNAT_dom"/>
</dbReference>
<dbReference type="InterPro" id="IPR050832">
    <property type="entry name" value="Bact_Acetyltransf"/>
</dbReference>
<dbReference type="EC" id="2.3.1.-" evidence="4"/>
<dbReference type="EMBL" id="JACCFW010000001">
    <property type="protein sequence ID" value="NYJ74263.1"/>
    <property type="molecule type" value="Genomic_DNA"/>
</dbReference>
<gene>
    <name evidence="4" type="ORF">HNR15_001226</name>
</gene>
<proteinExistence type="predicted"/>
<evidence type="ECO:0000256" key="2">
    <source>
        <dbReference type="ARBA" id="ARBA00023315"/>
    </source>
</evidence>
<dbReference type="InterPro" id="IPR016181">
    <property type="entry name" value="Acyl_CoA_acyltransferase"/>
</dbReference>
<comment type="caution">
    <text evidence="4">The sequence shown here is derived from an EMBL/GenBank/DDBJ whole genome shotgun (WGS) entry which is preliminary data.</text>
</comment>
<dbReference type="GO" id="GO:0016747">
    <property type="term" value="F:acyltransferase activity, transferring groups other than amino-acyl groups"/>
    <property type="evidence" value="ECO:0007669"/>
    <property type="project" value="InterPro"/>
</dbReference>
<keyword evidence="5" id="KW-1185">Reference proteome</keyword>
<evidence type="ECO:0000313" key="5">
    <source>
        <dbReference type="Proteomes" id="UP000571817"/>
    </source>
</evidence>
<dbReference type="PANTHER" id="PTHR43877">
    <property type="entry name" value="AMINOALKYLPHOSPHONATE N-ACETYLTRANSFERASE-RELATED-RELATED"/>
    <property type="match status" value="1"/>
</dbReference>
<sequence>MTIRPERPADFDAIHDVVRAAFESDLQPDLVRAIRNDACYRPPMSFVAIDGSQVVGHVMLDGCWVRSTTGLRPIVMLSPLAVAPDHQGHGIGTALIDTAVAAAEAAHEPLIVLEGSPAYYGSRGFGFAGDHGLTLPLPDWAPARAAQVRLLTTYEARDQTLRGAVVYPEPFSALE</sequence>
<feature type="domain" description="N-acetyltransferase" evidence="3">
    <location>
        <begin position="1"/>
        <end position="155"/>
    </location>
</feature>
<dbReference type="PROSITE" id="PS51186">
    <property type="entry name" value="GNAT"/>
    <property type="match status" value="1"/>
</dbReference>
<keyword evidence="2 4" id="KW-0012">Acyltransferase</keyword>
<dbReference type="PANTHER" id="PTHR43877:SF1">
    <property type="entry name" value="ACETYLTRANSFERASE"/>
    <property type="match status" value="1"/>
</dbReference>
<dbReference type="CDD" id="cd04301">
    <property type="entry name" value="NAT_SF"/>
    <property type="match status" value="1"/>
</dbReference>
<organism evidence="4 5">
    <name type="scientific">Allobranchiibius huperziae</name>
    <dbReference type="NCBI Taxonomy" id="1874116"/>
    <lineage>
        <taxon>Bacteria</taxon>
        <taxon>Bacillati</taxon>
        <taxon>Actinomycetota</taxon>
        <taxon>Actinomycetes</taxon>
        <taxon>Micrococcales</taxon>
        <taxon>Dermacoccaceae</taxon>
        <taxon>Allobranchiibius</taxon>
    </lineage>
</organism>
<accession>A0A853DE48</accession>
<dbReference type="Pfam" id="PF13527">
    <property type="entry name" value="Acetyltransf_9"/>
    <property type="match status" value="1"/>
</dbReference>
<dbReference type="Proteomes" id="UP000571817">
    <property type="component" value="Unassembled WGS sequence"/>
</dbReference>